<proteinExistence type="predicted"/>
<sequence>MTKLLYRPLGLLFGVLGGLAASAVFGQVWKFISGEKEAPSATMRNGTWTEVLLAATLQGAIFGLVKAVIDRGGATGFDKLTGEWPGDEED</sequence>
<dbReference type="RefSeq" id="WP_146351250.1">
    <property type="nucleotide sequence ID" value="NZ_VOBR01000007.1"/>
</dbReference>
<dbReference type="OrthoDB" id="5244650at2"/>
<dbReference type="EMBL" id="VOBR01000007">
    <property type="protein sequence ID" value="TWP51668.1"/>
    <property type="molecule type" value="Genomic_DNA"/>
</dbReference>
<accession>A0A563EVW1</accession>
<comment type="caution">
    <text evidence="1">The sequence shown here is derived from an EMBL/GenBank/DDBJ whole genome shotgun (WGS) entry which is preliminary data.</text>
</comment>
<name>A0A563EVW1_9PSEU</name>
<dbReference type="AlphaFoldDB" id="A0A563EVW1"/>
<evidence type="ECO:0000313" key="1">
    <source>
        <dbReference type="EMBL" id="TWP51668.1"/>
    </source>
</evidence>
<evidence type="ECO:0000313" key="2">
    <source>
        <dbReference type="Proteomes" id="UP000316639"/>
    </source>
</evidence>
<keyword evidence="2" id="KW-1185">Reference proteome</keyword>
<dbReference type="Pfam" id="PF14019">
    <property type="entry name" value="DUF4235"/>
    <property type="match status" value="1"/>
</dbReference>
<gene>
    <name evidence="1" type="ORF">FKR81_12375</name>
</gene>
<dbReference type="Proteomes" id="UP000316639">
    <property type="component" value="Unassembled WGS sequence"/>
</dbReference>
<protein>
    <submittedName>
        <fullName evidence="1">DUF4235 domain-containing protein</fullName>
    </submittedName>
</protein>
<reference evidence="1 2" key="1">
    <citation type="submission" date="2019-07" db="EMBL/GenBank/DDBJ databases">
        <title>Lentzea xizangensis sp. nov., isolated from Qinghai-Tibetan Plateau Soils.</title>
        <authorList>
            <person name="Huang J."/>
        </authorList>
    </citation>
    <scope>NUCLEOTIDE SEQUENCE [LARGE SCALE GENOMIC DNA]</scope>
    <source>
        <strain evidence="1 2">FXJ1.1311</strain>
    </source>
</reference>
<organism evidence="1 2">
    <name type="scientific">Lentzea tibetensis</name>
    <dbReference type="NCBI Taxonomy" id="2591470"/>
    <lineage>
        <taxon>Bacteria</taxon>
        <taxon>Bacillati</taxon>
        <taxon>Actinomycetota</taxon>
        <taxon>Actinomycetes</taxon>
        <taxon>Pseudonocardiales</taxon>
        <taxon>Pseudonocardiaceae</taxon>
        <taxon>Lentzea</taxon>
    </lineage>
</organism>
<dbReference type="InterPro" id="IPR025329">
    <property type="entry name" value="DUF4235"/>
</dbReference>